<proteinExistence type="predicted"/>
<dbReference type="AlphaFoldDB" id="A0A1I6DZ49"/>
<gene>
    <name evidence="2" type="ORF">SAMN04488564_103432</name>
</gene>
<organism evidence="2 3">
    <name type="scientific">Lentzea waywayandensis</name>
    <dbReference type="NCBI Taxonomy" id="84724"/>
    <lineage>
        <taxon>Bacteria</taxon>
        <taxon>Bacillati</taxon>
        <taxon>Actinomycetota</taxon>
        <taxon>Actinomycetes</taxon>
        <taxon>Pseudonocardiales</taxon>
        <taxon>Pseudonocardiaceae</taxon>
        <taxon>Lentzea</taxon>
    </lineage>
</organism>
<dbReference type="STRING" id="84724.SAMN04488564_103432"/>
<protein>
    <submittedName>
        <fullName evidence="2">Uncharacterized protein</fullName>
    </submittedName>
</protein>
<reference evidence="3" key="1">
    <citation type="submission" date="2016-10" db="EMBL/GenBank/DDBJ databases">
        <authorList>
            <person name="Varghese N."/>
            <person name="Submissions S."/>
        </authorList>
    </citation>
    <scope>NUCLEOTIDE SEQUENCE [LARGE SCALE GENOMIC DNA]</scope>
    <source>
        <strain evidence="3">DSM 44232</strain>
    </source>
</reference>
<keyword evidence="1" id="KW-1133">Transmembrane helix</keyword>
<keyword evidence="3" id="KW-1185">Reference proteome</keyword>
<sequence length="44" mass="4258">MVLMAAVLVLTHVTTLGTLHLPGVAQVIAGVVAGFGIGVVAASC</sequence>
<evidence type="ECO:0000313" key="3">
    <source>
        <dbReference type="Proteomes" id="UP000198583"/>
    </source>
</evidence>
<evidence type="ECO:0000256" key="1">
    <source>
        <dbReference type="SAM" id="Phobius"/>
    </source>
</evidence>
<keyword evidence="1" id="KW-0472">Membrane</keyword>
<feature type="transmembrane region" description="Helical" evidence="1">
    <location>
        <begin position="25"/>
        <end position="43"/>
    </location>
</feature>
<dbReference type="Proteomes" id="UP000198583">
    <property type="component" value="Unassembled WGS sequence"/>
</dbReference>
<dbReference type="EMBL" id="FOYL01000003">
    <property type="protein sequence ID" value="SFR10602.1"/>
    <property type="molecule type" value="Genomic_DNA"/>
</dbReference>
<accession>A0A1I6DZ49</accession>
<evidence type="ECO:0000313" key="2">
    <source>
        <dbReference type="EMBL" id="SFR10602.1"/>
    </source>
</evidence>
<keyword evidence="1" id="KW-0812">Transmembrane</keyword>
<name>A0A1I6DZ49_9PSEU</name>